<organism evidence="1 2">
    <name type="scientific">Trachymyrmex cornetzi</name>
    <dbReference type="NCBI Taxonomy" id="471704"/>
    <lineage>
        <taxon>Eukaryota</taxon>
        <taxon>Metazoa</taxon>
        <taxon>Ecdysozoa</taxon>
        <taxon>Arthropoda</taxon>
        <taxon>Hexapoda</taxon>
        <taxon>Insecta</taxon>
        <taxon>Pterygota</taxon>
        <taxon>Neoptera</taxon>
        <taxon>Endopterygota</taxon>
        <taxon>Hymenoptera</taxon>
        <taxon>Apocrita</taxon>
        <taxon>Aculeata</taxon>
        <taxon>Formicoidea</taxon>
        <taxon>Formicidae</taxon>
        <taxon>Myrmicinae</taxon>
        <taxon>Trachymyrmex</taxon>
    </lineage>
</organism>
<gene>
    <name evidence="1" type="ORF">ALC57_05129</name>
</gene>
<proteinExistence type="predicted"/>
<dbReference type="Proteomes" id="UP000078492">
    <property type="component" value="Unassembled WGS sequence"/>
</dbReference>
<evidence type="ECO:0000313" key="1">
    <source>
        <dbReference type="EMBL" id="KYN22460.1"/>
    </source>
</evidence>
<dbReference type="EMBL" id="KQ979138">
    <property type="protein sequence ID" value="KYN22460.1"/>
    <property type="molecule type" value="Genomic_DNA"/>
</dbReference>
<dbReference type="AlphaFoldDB" id="A0A151JBJ4"/>
<keyword evidence="2" id="KW-1185">Reference proteome</keyword>
<evidence type="ECO:0000313" key="2">
    <source>
        <dbReference type="Proteomes" id="UP000078492"/>
    </source>
</evidence>
<protein>
    <submittedName>
        <fullName evidence="1">Uncharacterized protein</fullName>
    </submittedName>
</protein>
<name>A0A151JBJ4_9HYME</name>
<sequence length="160" mass="18942">MSVEEEQLLISLEELNVIDIIENEGLVYIASYAAYRFKNKYPYLGNMTCLLPATTNVDWLQFISRGKCMYPSEELLTTARVMNIKFMKYHESSLSKDEFIFKTLAEKIEIKIHPIKIPKEVILCLVRTRTYIRVREINRQISLENRKKNNKKKMLKFINN</sequence>
<dbReference type="STRING" id="471704.A0A151JBJ4"/>
<reference evidence="1 2" key="1">
    <citation type="submission" date="2015-09" db="EMBL/GenBank/DDBJ databases">
        <title>Trachymyrmex cornetzi WGS genome.</title>
        <authorList>
            <person name="Nygaard S."/>
            <person name="Hu H."/>
            <person name="Boomsma J."/>
            <person name="Zhang G."/>
        </authorList>
    </citation>
    <scope>NUCLEOTIDE SEQUENCE [LARGE SCALE GENOMIC DNA]</scope>
    <source>
        <strain evidence="1">Tcor2-1</strain>
        <tissue evidence="1">Whole body</tissue>
    </source>
</reference>
<accession>A0A151JBJ4</accession>